<dbReference type="InterPro" id="IPR031120">
    <property type="entry name" value="HIR1-like"/>
</dbReference>
<evidence type="ECO:0000313" key="14">
    <source>
        <dbReference type="EMBL" id="CAB3376566.1"/>
    </source>
</evidence>
<evidence type="ECO:0000259" key="13">
    <source>
        <dbReference type="Pfam" id="PF24105"/>
    </source>
</evidence>
<feature type="region of interest" description="Disordered" evidence="11">
    <location>
        <begin position="507"/>
        <end position="642"/>
    </location>
</feature>
<accession>A0A8S1D3C7</accession>
<comment type="similarity">
    <text evidence="2 10">Belongs to the WD repeat HIR1 family.</text>
</comment>
<gene>
    <name evidence="14" type="ORF">CLODIP_2_CD06049</name>
</gene>
<evidence type="ECO:0000256" key="6">
    <source>
        <dbReference type="ARBA" id="ARBA00023015"/>
    </source>
</evidence>
<comment type="caution">
    <text evidence="14">The sequence shown here is derived from an EMBL/GenBank/DDBJ whole genome shotgun (WGS) entry which is preliminary data.</text>
</comment>
<dbReference type="InterPro" id="IPR036322">
    <property type="entry name" value="WD40_repeat_dom_sf"/>
</dbReference>
<keyword evidence="7 10" id="KW-0804">Transcription</keyword>
<evidence type="ECO:0000256" key="3">
    <source>
        <dbReference type="ARBA" id="ARBA00022574"/>
    </source>
</evidence>
<dbReference type="GO" id="GO:0000417">
    <property type="term" value="C:HIR complex"/>
    <property type="evidence" value="ECO:0007669"/>
    <property type="project" value="TreeGrafter"/>
</dbReference>
<evidence type="ECO:0000256" key="5">
    <source>
        <dbReference type="ARBA" id="ARBA00022853"/>
    </source>
</evidence>
<evidence type="ECO:0000256" key="7">
    <source>
        <dbReference type="ARBA" id="ARBA00023163"/>
    </source>
</evidence>
<feature type="region of interest" description="Disordered" evidence="11">
    <location>
        <begin position="450"/>
        <end position="474"/>
    </location>
</feature>
<dbReference type="GO" id="GO:0005634">
    <property type="term" value="C:nucleus"/>
    <property type="evidence" value="ECO:0007669"/>
    <property type="project" value="UniProtKB-SubCell"/>
</dbReference>
<dbReference type="GO" id="GO:0006351">
    <property type="term" value="P:DNA-templated transcription"/>
    <property type="evidence" value="ECO:0007669"/>
    <property type="project" value="InterPro"/>
</dbReference>
<keyword evidence="4 10" id="KW-0677">Repeat</keyword>
<dbReference type="GO" id="GO:0000785">
    <property type="term" value="C:chromatin"/>
    <property type="evidence" value="ECO:0007669"/>
    <property type="project" value="TreeGrafter"/>
</dbReference>
<dbReference type="Pfam" id="PF09453">
    <property type="entry name" value="HIRA_B"/>
    <property type="match status" value="1"/>
</dbReference>
<dbReference type="InterPro" id="IPR015943">
    <property type="entry name" value="WD40/YVTN_repeat-like_dom_sf"/>
</dbReference>
<dbReference type="Proteomes" id="UP000494165">
    <property type="component" value="Unassembled WGS sequence"/>
</dbReference>
<dbReference type="Pfam" id="PF00400">
    <property type="entry name" value="WD40"/>
    <property type="match status" value="1"/>
</dbReference>
<feature type="compositionally biased region" description="Polar residues" evidence="11">
    <location>
        <begin position="401"/>
        <end position="420"/>
    </location>
</feature>
<dbReference type="PANTHER" id="PTHR13831">
    <property type="entry name" value="MEMBER OF THE HIR1 FAMILY OF WD-REPEAT PROTEINS"/>
    <property type="match status" value="1"/>
</dbReference>
<dbReference type="Pfam" id="PF24105">
    <property type="entry name" value="Beta-prop_CAF1B_HIR1"/>
    <property type="match status" value="1"/>
</dbReference>
<dbReference type="SUPFAM" id="SSF50978">
    <property type="entry name" value="WD40 repeat-like"/>
    <property type="match status" value="1"/>
</dbReference>
<dbReference type="SMART" id="SM00320">
    <property type="entry name" value="WD40"/>
    <property type="match status" value="6"/>
</dbReference>
<dbReference type="InterPro" id="IPR055410">
    <property type="entry name" value="Beta-prop_CAF1B_HIR1"/>
</dbReference>
<keyword evidence="10" id="KW-0678">Repressor</keyword>
<feature type="compositionally biased region" description="Low complexity" evidence="11">
    <location>
        <begin position="456"/>
        <end position="471"/>
    </location>
</feature>
<feature type="domain" description="Protein HIRA-like C-terminal" evidence="12">
    <location>
        <begin position="748"/>
        <end position="947"/>
    </location>
</feature>
<dbReference type="PROSITE" id="PS50082">
    <property type="entry name" value="WD_REPEATS_2"/>
    <property type="match status" value="3"/>
</dbReference>
<dbReference type="Gene3D" id="2.130.10.10">
    <property type="entry name" value="YVTN repeat-like/Quinoprotein amine dehydrogenase"/>
    <property type="match status" value="2"/>
</dbReference>
<evidence type="ECO:0000256" key="8">
    <source>
        <dbReference type="ARBA" id="ARBA00023242"/>
    </source>
</evidence>
<dbReference type="PROSITE" id="PS50294">
    <property type="entry name" value="WD_REPEATS_REGION"/>
    <property type="match status" value="3"/>
</dbReference>
<keyword evidence="5 10" id="KW-0156">Chromatin regulator</keyword>
<evidence type="ECO:0000256" key="1">
    <source>
        <dbReference type="ARBA" id="ARBA00004123"/>
    </source>
</evidence>
<comment type="subcellular location">
    <subcellularLocation>
        <location evidence="1 10">Nucleus</location>
    </subcellularLocation>
</comment>
<keyword evidence="15" id="KW-1185">Reference proteome</keyword>
<feature type="compositionally biased region" description="Low complexity" evidence="11">
    <location>
        <begin position="628"/>
        <end position="642"/>
    </location>
</feature>
<evidence type="ECO:0000256" key="9">
    <source>
        <dbReference type="PROSITE-ProRule" id="PRU00221"/>
    </source>
</evidence>
<dbReference type="OrthoDB" id="1741719at2759"/>
<protein>
    <recommendedName>
        <fullName evidence="10">Protein HIRA</fullName>
    </recommendedName>
</protein>
<feature type="region of interest" description="Disordered" evidence="11">
    <location>
        <begin position="401"/>
        <end position="435"/>
    </location>
</feature>
<keyword evidence="6 10" id="KW-0805">Transcription regulation</keyword>
<evidence type="ECO:0000256" key="10">
    <source>
        <dbReference type="RuleBase" id="RU364014"/>
    </source>
</evidence>
<keyword evidence="8 10" id="KW-0539">Nucleus</keyword>
<feature type="domain" description="CAF1B/HIR1 beta-propeller" evidence="13">
    <location>
        <begin position="1"/>
        <end position="204"/>
    </location>
</feature>
<dbReference type="InterPro" id="IPR011494">
    <property type="entry name" value="HIRA-like_C"/>
</dbReference>
<feature type="repeat" description="WD" evidence="9">
    <location>
        <begin position="165"/>
        <end position="206"/>
    </location>
</feature>
<reference evidence="14 15" key="1">
    <citation type="submission" date="2020-04" db="EMBL/GenBank/DDBJ databases">
        <authorList>
            <person name="Alioto T."/>
            <person name="Alioto T."/>
            <person name="Gomez Garrido J."/>
        </authorList>
    </citation>
    <scope>NUCLEOTIDE SEQUENCE [LARGE SCALE GENOMIC DNA]</scope>
</reference>
<comment type="function">
    <text evidence="10">Required for replication-independent chromatin assembly and for the periodic repression of histone gene transcription during the cell cycle.</text>
</comment>
<dbReference type="InterPro" id="IPR019015">
    <property type="entry name" value="HIRA_B_motif"/>
</dbReference>
<dbReference type="AlphaFoldDB" id="A0A8S1D3C7"/>
<dbReference type="GO" id="GO:0006338">
    <property type="term" value="P:chromatin remodeling"/>
    <property type="evidence" value="ECO:0007669"/>
    <property type="project" value="InterPro"/>
</dbReference>
<name>A0A8S1D3C7_9INSE</name>
<evidence type="ECO:0000259" key="12">
    <source>
        <dbReference type="Pfam" id="PF07569"/>
    </source>
</evidence>
<evidence type="ECO:0000313" key="15">
    <source>
        <dbReference type="Proteomes" id="UP000494165"/>
    </source>
</evidence>
<dbReference type="CDD" id="cd00200">
    <property type="entry name" value="WD40"/>
    <property type="match status" value="1"/>
</dbReference>
<feature type="repeat" description="WD" evidence="9">
    <location>
        <begin position="122"/>
        <end position="154"/>
    </location>
</feature>
<feature type="compositionally biased region" description="Basic and acidic residues" evidence="11">
    <location>
        <begin position="614"/>
        <end position="626"/>
    </location>
</feature>
<dbReference type="FunFam" id="2.130.10.10:FF:001044">
    <property type="entry name" value="Protein HIRA"/>
    <property type="match status" value="1"/>
</dbReference>
<dbReference type="EMBL" id="CADEPI010000129">
    <property type="protein sequence ID" value="CAB3376566.1"/>
    <property type="molecule type" value="Genomic_DNA"/>
</dbReference>
<sequence length="1005" mass="109619">MKLLKPAWVTHEGRPIFSVDIHPDGSRFATGGQGDDCGRVVIWNMAPVLSAEVEKDENVPKLLCQMDNHLACVNCVRWSVSGRYLASCGDDKAILIWQHSGSGGTVFGGIATAESWRCVATLRSHSGDVLDLAWAPHDAWLASCSVDNSVIIWNALNFPEVVTVLRAHSGLVKGVVWDPIGKFLASQSDDKTLKIWRTNDWKQETSITEPFKECGGTTHVLRMGWSPDGQYLVSAHAMNGGGPTAQIIEREGWVTDKDFVGHRKAITSVRFNNNIMLKSLPHSNKPQQYCCCAIGSRDRSISVWLTALKRPLVIIKDLFNDSVLDLTWCTSGHILMACSWDGTVACVEFEETEIGKSLSASEKKALHERIYGKSLTVPNSLTSNTIVETPELLAVREAQRKQLNSTPTKVNSVSKPSLTATPMRGPSKQIETRTSDGKRRITPMFIPTVVDNGEAPQPFSSSTQPTFSSSTETKSKIVIEKREDIIAPNVSKPANPKPQSQELISSTLSMDVDKSPPKVTAPKSSVTPEKVNGVAAESLDQPAPLTSKIDKSNFSSSSQPKSEEPPKHEEKPKDKEKEEKKTEEKVEKAQATSVQEKVPDVKTKTGKRRGRPPLSERVDRLDKTEKSVATPAPAQPVQTPAVHSPAKQVTVVAENELKLPILSIDKTLNVQIPGCPGKVLTVENAALASPFGPLNLVKCYFNNKSVNTKGGDWEAVLSSKAVAAGCNAFLCAVCCEDCTLQVFETMYGRRPLPPLQLTSRPSRLIVSRGHVFVLTVKGMLSVWDVPARKAVLVDESVAHLLDKNVSVVGCQVLESGSPALTLSSGKLYLFCSELKNWTLLGDGRDPVQQSSSHLLYATAVTQSGNVSASPLPPLTALQAACKGHFRSKVPAASGPASSCTLTFLEQQMACSRLLQSPRDYHLWLSALVRFLVHEGMETRLRLICDELLGPAHSRAVSSKSWDDKILGMSKHDLLRETLTVVATNLSLQRLYSEYNDLLESALTSK</sequence>
<organism evidence="14 15">
    <name type="scientific">Cloeon dipterum</name>
    <dbReference type="NCBI Taxonomy" id="197152"/>
    <lineage>
        <taxon>Eukaryota</taxon>
        <taxon>Metazoa</taxon>
        <taxon>Ecdysozoa</taxon>
        <taxon>Arthropoda</taxon>
        <taxon>Hexapoda</taxon>
        <taxon>Insecta</taxon>
        <taxon>Pterygota</taxon>
        <taxon>Palaeoptera</taxon>
        <taxon>Ephemeroptera</taxon>
        <taxon>Pisciforma</taxon>
        <taxon>Baetidae</taxon>
        <taxon>Cloeon</taxon>
    </lineage>
</organism>
<evidence type="ECO:0000256" key="2">
    <source>
        <dbReference type="ARBA" id="ARBA00007306"/>
    </source>
</evidence>
<evidence type="ECO:0000256" key="4">
    <source>
        <dbReference type="ARBA" id="ARBA00022737"/>
    </source>
</evidence>
<keyword evidence="3 9" id="KW-0853">WD repeat</keyword>
<dbReference type="GO" id="GO:0006355">
    <property type="term" value="P:regulation of DNA-templated transcription"/>
    <property type="evidence" value="ECO:0007669"/>
    <property type="project" value="InterPro"/>
</dbReference>
<proteinExistence type="inferred from homology"/>
<dbReference type="GO" id="GO:0031491">
    <property type="term" value="F:nucleosome binding"/>
    <property type="evidence" value="ECO:0007669"/>
    <property type="project" value="TreeGrafter"/>
</dbReference>
<dbReference type="FunFam" id="2.130.10.10:FF:001071">
    <property type="entry name" value="Protein HIRA"/>
    <property type="match status" value="1"/>
</dbReference>
<dbReference type="InterPro" id="IPR001680">
    <property type="entry name" value="WD40_rpt"/>
</dbReference>
<feature type="repeat" description="WD" evidence="9">
    <location>
        <begin position="66"/>
        <end position="98"/>
    </location>
</feature>
<dbReference type="Pfam" id="PF07569">
    <property type="entry name" value="Hira"/>
    <property type="match status" value="1"/>
</dbReference>
<dbReference type="PANTHER" id="PTHR13831:SF0">
    <property type="entry name" value="PROTEIN HIRA"/>
    <property type="match status" value="1"/>
</dbReference>
<feature type="compositionally biased region" description="Basic and acidic residues" evidence="11">
    <location>
        <begin position="561"/>
        <end position="588"/>
    </location>
</feature>
<evidence type="ECO:0000256" key="11">
    <source>
        <dbReference type="SAM" id="MobiDB-lite"/>
    </source>
</evidence>